<dbReference type="PROSITE" id="PS51257">
    <property type="entry name" value="PROKAR_LIPOPROTEIN"/>
    <property type="match status" value="1"/>
</dbReference>
<dbReference type="Pfam" id="PF19795">
    <property type="entry name" value="DUF6279"/>
    <property type="match status" value="1"/>
</dbReference>
<dbReference type="AlphaFoldDB" id="A0A1H8HJQ2"/>
<dbReference type="Proteomes" id="UP000199459">
    <property type="component" value="Unassembled WGS sequence"/>
</dbReference>
<reference evidence="1 2" key="1">
    <citation type="submission" date="2016-10" db="EMBL/GenBank/DDBJ databases">
        <authorList>
            <person name="de Groot N.N."/>
        </authorList>
    </citation>
    <scope>NUCLEOTIDE SEQUENCE [LARGE SCALE GENOMIC DNA]</scope>
    <source>
        <strain evidence="1 2">Nm22</strain>
    </source>
</reference>
<dbReference type="RefSeq" id="WP_090634062.1">
    <property type="nucleotide sequence ID" value="NZ_FOCP01000024.1"/>
</dbReference>
<accession>A0A1H8HJQ2</accession>
<evidence type="ECO:0008006" key="3">
    <source>
        <dbReference type="Google" id="ProtNLM"/>
    </source>
</evidence>
<evidence type="ECO:0000313" key="1">
    <source>
        <dbReference type="EMBL" id="SEN56349.1"/>
    </source>
</evidence>
<protein>
    <recommendedName>
        <fullName evidence="3">Lipoprotein</fullName>
    </recommendedName>
</protein>
<gene>
    <name evidence="1" type="ORF">SAMN05216325_12418</name>
</gene>
<dbReference type="STRING" id="917.SAMN05216326_101176"/>
<dbReference type="EMBL" id="FOCP01000024">
    <property type="protein sequence ID" value="SEN56349.1"/>
    <property type="molecule type" value="Genomic_DNA"/>
</dbReference>
<organism evidence="1 2">
    <name type="scientific">Nitrosomonas marina</name>
    <dbReference type="NCBI Taxonomy" id="917"/>
    <lineage>
        <taxon>Bacteria</taxon>
        <taxon>Pseudomonadati</taxon>
        <taxon>Pseudomonadota</taxon>
        <taxon>Betaproteobacteria</taxon>
        <taxon>Nitrosomonadales</taxon>
        <taxon>Nitrosomonadaceae</taxon>
        <taxon>Nitrosomonas</taxon>
    </lineage>
</organism>
<sequence>MNKSIAIMLLSGLLLLSGGCSVVRLGYNHGASLAWWWLDSYVDFDRNQKPQVKQAIQDWFDWHRDAQLPVYVDWLSDVRSRIDGPLTSEQVCRWSEELQEMLAPAFDHGAQLGAPIALRLGEAQWKHLEKRYAKSNDKLRSEYLQSDPEDRLDAAVKRTIKRVENLYGDINKSQRALIISGLQVSPFDPEAWLIERQRRQQSTLSVLRRIAAESVPAATAAVELRQLIEHTHRSDDADYRSYQLRLSEHICSFIAHLHNNTTEAQREHAHDKLKKWENDLRVLSGSHQRTAKHFRIAAD</sequence>
<dbReference type="OrthoDB" id="5767052at2"/>
<name>A0A1H8HJQ2_9PROT</name>
<evidence type="ECO:0000313" key="2">
    <source>
        <dbReference type="Proteomes" id="UP000199459"/>
    </source>
</evidence>
<proteinExistence type="predicted"/>